<evidence type="ECO:0000256" key="1">
    <source>
        <dbReference type="SAM" id="MobiDB-lite"/>
    </source>
</evidence>
<keyword evidence="3" id="KW-1185">Reference proteome</keyword>
<proteinExistence type="predicted"/>
<dbReference type="AlphaFoldDB" id="A0A9N9K7H6"/>
<comment type="caution">
    <text evidence="2">The sequence shown here is derived from an EMBL/GenBank/DDBJ whole genome shotgun (WGS) entry which is preliminary data.</text>
</comment>
<feature type="compositionally biased region" description="Low complexity" evidence="1">
    <location>
        <begin position="120"/>
        <end position="142"/>
    </location>
</feature>
<feature type="compositionally biased region" description="Gly residues" evidence="1">
    <location>
        <begin position="107"/>
        <end position="119"/>
    </location>
</feature>
<dbReference type="EMBL" id="CAJVPY010052789">
    <property type="protein sequence ID" value="CAG8815609.1"/>
    <property type="molecule type" value="Genomic_DNA"/>
</dbReference>
<sequence>MPFYIYFISRQNIQNTRYLGIFANENVVNEWYNAVKELQRLNPAQEKFAIEKVDSNWYTLPHSDHIIQLIYNVHEKELTSFKGKCFFLLLGDVNGFGGRNMPLINNGGGGSGSGGGGNSIGNPNNPGSNSGSENTSGNPGSNTGQGGNNLTGGNTTGPNTGTGNIGGSENSTGSNPNESGANKPNNSGSGLNQKQKLALDEIFKNLQMQRTDNDDNDLEELRKVSQRLAELLNMQNVNKK</sequence>
<feature type="region of interest" description="Disordered" evidence="1">
    <location>
        <begin position="107"/>
        <end position="192"/>
    </location>
</feature>
<dbReference type="Proteomes" id="UP000789405">
    <property type="component" value="Unassembled WGS sequence"/>
</dbReference>
<feature type="compositionally biased region" description="Low complexity" evidence="1">
    <location>
        <begin position="151"/>
        <end position="162"/>
    </location>
</feature>
<gene>
    <name evidence="2" type="ORF">DERYTH_LOCUS26139</name>
</gene>
<accession>A0A9N9K7H6</accession>
<evidence type="ECO:0000313" key="3">
    <source>
        <dbReference type="Proteomes" id="UP000789405"/>
    </source>
</evidence>
<feature type="compositionally biased region" description="Polar residues" evidence="1">
    <location>
        <begin position="168"/>
        <end position="192"/>
    </location>
</feature>
<name>A0A9N9K7H6_9GLOM</name>
<evidence type="ECO:0000313" key="2">
    <source>
        <dbReference type="EMBL" id="CAG8815609.1"/>
    </source>
</evidence>
<organism evidence="2 3">
    <name type="scientific">Dentiscutata erythropus</name>
    <dbReference type="NCBI Taxonomy" id="1348616"/>
    <lineage>
        <taxon>Eukaryota</taxon>
        <taxon>Fungi</taxon>
        <taxon>Fungi incertae sedis</taxon>
        <taxon>Mucoromycota</taxon>
        <taxon>Glomeromycotina</taxon>
        <taxon>Glomeromycetes</taxon>
        <taxon>Diversisporales</taxon>
        <taxon>Gigasporaceae</taxon>
        <taxon>Dentiscutata</taxon>
    </lineage>
</organism>
<protein>
    <submittedName>
        <fullName evidence="2">25551_t:CDS:1</fullName>
    </submittedName>
</protein>
<reference evidence="2" key="1">
    <citation type="submission" date="2021-06" db="EMBL/GenBank/DDBJ databases">
        <authorList>
            <person name="Kallberg Y."/>
            <person name="Tangrot J."/>
            <person name="Rosling A."/>
        </authorList>
    </citation>
    <scope>NUCLEOTIDE SEQUENCE</scope>
    <source>
        <strain evidence="2">MA453B</strain>
    </source>
</reference>